<evidence type="ECO:0000313" key="8">
    <source>
        <dbReference type="EMBL" id="GAA2939549.1"/>
    </source>
</evidence>
<dbReference type="NCBIfam" id="TIGR00543">
    <property type="entry name" value="isochor_syn"/>
    <property type="match status" value="1"/>
</dbReference>
<protein>
    <recommendedName>
        <fullName evidence="3">isochorismate synthase</fullName>
        <ecNumber evidence="3">5.4.4.2</ecNumber>
    </recommendedName>
    <alternativeName>
        <fullName evidence="5">Isochorismate mutase</fullName>
    </alternativeName>
</protein>
<comment type="catalytic activity">
    <reaction evidence="1">
        <text>chorismate = isochorismate</text>
        <dbReference type="Rhea" id="RHEA:18985"/>
        <dbReference type="ChEBI" id="CHEBI:29748"/>
        <dbReference type="ChEBI" id="CHEBI:29780"/>
        <dbReference type="EC" id="5.4.4.2"/>
    </reaction>
</comment>
<feature type="region of interest" description="Disordered" evidence="6">
    <location>
        <begin position="209"/>
        <end position="242"/>
    </location>
</feature>
<evidence type="ECO:0000313" key="9">
    <source>
        <dbReference type="Proteomes" id="UP001500403"/>
    </source>
</evidence>
<dbReference type="EC" id="5.4.4.2" evidence="3"/>
<proteinExistence type="inferred from homology"/>
<feature type="domain" description="Chorismate-utilising enzyme C-terminal" evidence="7">
    <location>
        <begin position="119"/>
        <end position="380"/>
    </location>
</feature>
<dbReference type="RefSeq" id="WP_344494621.1">
    <property type="nucleotide sequence ID" value="NZ_BAAAUD010000026.1"/>
</dbReference>
<organism evidence="8 9">
    <name type="scientific">Streptomyces enissocaesilis</name>
    <dbReference type="NCBI Taxonomy" id="332589"/>
    <lineage>
        <taxon>Bacteria</taxon>
        <taxon>Bacillati</taxon>
        <taxon>Actinomycetota</taxon>
        <taxon>Actinomycetes</taxon>
        <taxon>Kitasatosporales</taxon>
        <taxon>Streptomycetaceae</taxon>
        <taxon>Streptomyces</taxon>
        <taxon>Streptomyces rochei group</taxon>
    </lineage>
</organism>
<reference evidence="9" key="1">
    <citation type="journal article" date="2019" name="Int. J. Syst. Evol. Microbiol.">
        <title>The Global Catalogue of Microorganisms (GCM) 10K type strain sequencing project: providing services to taxonomists for standard genome sequencing and annotation.</title>
        <authorList>
            <consortium name="The Broad Institute Genomics Platform"/>
            <consortium name="The Broad Institute Genome Sequencing Center for Infectious Disease"/>
            <person name="Wu L."/>
            <person name="Ma J."/>
        </authorList>
    </citation>
    <scope>NUCLEOTIDE SEQUENCE [LARGE SCALE GENOMIC DNA]</scope>
    <source>
        <strain evidence="9">JCM 9088</strain>
    </source>
</reference>
<dbReference type="Pfam" id="PF00425">
    <property type="entry name" value="Chorismate_bind"/>
    <property type="match status" value="1"/>
</dbReference>
<accession>A0ABP6JQQ5</accession>
<dbReference type="InterPro" id="IPR004561">
    <property type="entry name" value="IsoChor_synthase"/>
</dbReference>
<dbReference type="InterPro" id="IPR005801">
    <property type="entry name" value="ADC_synthase"/>
</dbReference>
<evidence type="ECO:0000256" key="1">
    <source>
        <dbReference type="ARBA" id="ARBA00000799"/>
    </source>
</evidence>
<dbReference type="PANTHER" id="PTHR42839:SF2">
    <property type="entry name" value="ISOCHORISMATE SYNTHASE ENTC"/>
    <property type="match status" value="1"/>
</dbReference>
<keyword evidence="9" id="KW-1185">Reference proteome</keyword>
<dbReference type="PANTHER" id="PTHR42839">
    <property type="entry name" value="ISOCHORISMATE SYNTHASE ENTC"/>
    <property type="match status" value="1"/>
</dbReference>
<gene>
    <name evidence="8" type="primary">dhbC</name>
    <name evidence="8" type="ORF">GCM10010446_26170</name>
</gene>
<comment type="similarity">
    <text evidence="2">Belongs to the isochorismate synthase family.</text>
</comment>
<keyword evidence="4" id="KW-0413">Isomerase</keyword>
<comment type="caution">
    <text evidence="8">The sequence shown here is derived from an EMBL/GenBank/DDBJ whole genome shotgun (WGS) entry which is preliminary data.</text>
</comment>
<evidence type="ECO:0000256" key="4">
    <source>
        <dbReference type="ARBA" id="ARBA00023235"/>
    </source>
</evidence>
<name>A0ABP6JQQ5_9ACTN</name>
<evidence type="ECO:0000259" key="7">
    <source>
        <dbReference type="Pfam" id="PF00425"/>
    </source>
</evidence>
<evidence type="ECO:0000256" key="5">
    <source>
        <dbReference type="ARBA" id="ARBA00041564"/>
    </source>
</evidence>
<dbReference type="SUPFAM" id="SSF56322">
    <property type="entry name" value="ADC synthase"/>
    <property type="match status" value="1"/>
</dbReference>
<dbReference type="Gene3D" id="3.60.120.10">
    <property type="entry name" value="Anthranilate synthase"/>
    <property type="match status" value="1"/>
</dbReference>
<evidence type="ECO:0000256" key="3">
    <source>
        <dbReference type="ARBA" id="ARBA00012824"/>
    </source>
</evidence>
<dbReference type="Proteomes" id="UP001500403">
    <property type="component" value="Unassembled WGS sequence"/>
</dbReference>
<dbReference type="EMBL" id="BAAAUD010000026">
    <property type="protein sequence ID" value="GAA2939549.1"/>
    <property type="molecule type" value="Genomic_DNA"/>
</dbReference>
<dbReference type="InterPro" id="IPR015890">
    <property type="entry name" value="Chorismate_C"/>
</dbReference>
<sequence length="394" mass="41718">MNQTTPVRPDMFCPLLDDYRCGDFFFGTAHGRLLARDTLARIRRPVDAQLAAEVTTSLRTAREGGHDNPVAVGALPFHAGQDSNLHIPLTVARSAAAGIAPAPRPTGRGVLAVSRLPEPEQYAAGVARAVAAIRAGHARKIVLARALDITPADPVDPAEVLAHLVHHDPHAFGFAVSVTPRDTTSAHRTLVGASPELLLSRRGKHVVSHPLAGSIPRSPDPREDKARAQSLQASAKDHDEHSHVTEGIAAALLPHCRKLHVPAAPSVVRTATMWHLATRITAELRSPDTSSLDLALALHPTPAVCGSPLAAAHAVIAASEPFDRGLYTGMVGWCDESGDGEWAVTIRCAEINHRNVRLFAGAGIVADSCPESELAETSAKFQTMLNALGLPNTL</sequence>
<evidence type="ECO:0000256" key="6">
    <source>
        <dbReference type="SAM" id="MobiDB-lite"/>
    </source>
</evidence>
<evidence type="ECO:0000256" key="2">
    <source>
        <dbReference type="ARBA" id="ARBA00005297"/>
    </source>
</evidence>